<dbReference type="KEGG" id="gob:Gobs_1565"/>
<dbReference type="RefSeq" id="WP_012947727.1">
    <property type="nucleotide sequence ID" value="NC_013757.1"/>
</dbReference>
<accession>D2SCQ2</accession>
<dbReference type="HOGENOM" id="CLU_2450404_0_0_11"/>
<dbReference type="AlphaFoldDB" id="D2SCQ2"/>
<dbReference type="EMBL" id="CP001867">
    <property type="protein sequence ID" value="ADB74287.1"/>
    <property type="molecule type" value="Genomic_DNA"/>
</dbReference>
<reference evidence="1 2" key="1">
    <citation type="journal article" date="2010" name="Stand. Genomic Sci.">
        <title>Complete genome sequence of Geodermatophilus obscurus type strain (G-20).</title>
        <authorList>
            <person name="Ivanova N."/>
            <person name="Sikorski J."/>
            <person name="Jando M."/>
            <person name="Munk C."/>
            <person name="Lapidus A."/>
            <person name="Glavina Del Rio T."/>
            <person name="Copeland A."/>
            <person name="Tice H."/>
            <person name="Cheng J.-F."/>
            <person name="Lucas S."/>
            <person name="Chen F."/>
            <person name="Nolan M."/>
            <person name="Bruce D."/>
            <person name="Goodwin L."/>
            <person name="Pitluck S."/>
            <person name="Mavromatis K."/>
            <person name="Mikhailova N."/>
            <person name="Pati A."/>
            <person name="Chen A."/>
            <person name="Palaniappan K."/>
            <person name="Land M."/>
            <person name="Hauser L."/>
            <person name="Chang Y.-J."/>
            <person name="Jeffries C.D."/>
            <person name="Meincke L."/>
            <person name="Brettin T."/>
            <person name="Detter J.C."/>
            <person name="Detter J.C."/>
            <person name="Rohde M."/>
            <person name="Goeker M."/>
            <person name="Bristow J."/>
            <person name="Eisen J.A."/>
            <person name="Markowitz V."/>
            <person name="Hugenholtz P."/>
            <person name="Kyrpides N.C."/>
            <person name="Klenk H.-P."/>
        </authorList>
    </citation>
    <scope>NUCLEOTIDE SEQUENCE [LARGE SCALE GENOMIC DNA]</scope>
    <source>
        <strain evidence="2">ATCC 25078 / DSM 43160 / JCM 3152 / KCC A-0152 / KCTC 9177 / NBRC 13315 / NRRL B-3577 / G-20</strain>
    </source>
</reference>
<dbReference type="OrthoDB" id="5196797at2"/>
<gene>
    <name evidence="1" type="ordered locus">Gobs_1565</name>
</gene>
<evidence type="ECO:0000313" key="1">
    <source>
        <dbReference type="EMBL" id="ADB74287.1"/>
    </source>
</evidence>
<sequence length="89" mass="10038">MPDAREIEPADADRIRAALLGVRDAQDELEKAVARALVNGASVRAVAELGLSPNTVQKYGRAHGWPTEENRRRFNESRWDRQERQRADG</sequence>
<proteinExistence type="predicted"/>
<evidence type="ECO:0000313" key="2">
    <source>
        <dbReference type="Proteomes" id="UP000001382"/>
    </source>
</evidence>
<organism evidence="1 2">
    <name type="scientific">Geodermatophilus obscurus (strain ATCC 25078 / DSM 43160 / JCM 3152 / CCUG 61914 / KCC A-0152 / KCTC 9177 / NBRC 13315 / NRRL B-3577 / G-20)</name>
    <dbReference type="NCBI Taxonomy" id="526225"/>
    <lineage>
        <taxon>Bacteria</taxon>
        <taxon>Bacillati</taxon>
        <taxon>Actinomycetota</taxon>
        <taxon>Actinomycetes</taxon>
        <taxon>Geodermatophilales</taxon>
        <taxon>Geodermatophilaceae</taxon>
        <taxon>Geodermatophilus</taxon>
    </lineage>
</organism>
<protein>
    <submittedName>
        <fullName evidence="1">Uncharacterized protein</fullName>
    </submittedName>
</protein>
<reference evidence="2" key="2">
    <citation type="submission" date="2010-01" db="EMBL/GenBank/DDBJ databases">
        <title>The complete genome of Geodermatophilus obscurus DSM 43160.</title>
        <authorList>
            <consortium name="US DOE Joint Genome Institute (JGI-PGF)"/>
            <person name="Lucas S."/>
            <person name="Copeland A."/>
            <person name="Lapidus A."/>
            <person name="Glavina del Rio T."/>
            <person name="Dalin E."/>
            <person name="Tice H."/>
            <person name="Bruce D."/>
            <person name="Goodwin L."/>
            <person name="Pitluck S."/>
            <person name="Kyrpides N."/>
            <person name="Mavromatis K."/>
            <person name="Ivanova N."/>
            <person name="Munk A.C."/>
            <person name="Brettin T."/>
            <person name="Detter J.C."/>
            <person name="Han C."/>
            <person name="Larimer F."/>
            <person name="Land M."/>
            <person name="Hauser L."/>
            <person name="Markowitz V."/>
            <person name="Cheng J.-F."/>
            <person name="Hugenholtz P."/>
            <person name="Woyke T."/>
            <person name="Wu D."/>
            <person name="Jando M."/>
            <person name="Schneider S."/>
            <person name="Klenk H.-P."/>
            <person name="Eisen J.A."/>
        </authorList>
    </citation>
    <scope>NUCLEOTIDE SEQUENCE [LARGE SCALE GENOMIC DNA]</scope>
    <source>
        <strain evidence="2">ATCC 25078 / DSM 43160 / JCM 3152 / KCC A-0152 / KCTC 9177 / NBRC 13315 / NRRL B-3577 / G-20</strain>
    </source>
</reference>
<keyword evidence="2" id="KW-1185">Reference proteome</keyword>
<name>D2SCQ2_GEOOG</name>
<dbReference type="Proteomes" id="UP000001382">
    <property type="component" value="Chromosome"/>
</dbReference>